<dbReference type="SUPFAM" id="SSF64076">
    <property type="entry name" value="MTH938-like"/>
    <property type="match status" value="1"/>
</dbReference>
<dbReference type="Gene3D" id="3.40.1230.10">
    <property type="entry name" value="MTH938-like"/>
    <property type="match status" value="1"/>
</dbReference>
<evidence type="ECO:0000313" key="1">
    <source>
        <dbReference type="EMBL" id="MDP8568419.1"/>
    </source>
</evidence>
<dbReference type="InterPro" id="IPR007523">
    <property type="entry name" value="NDUFAF3/AAMDC"/>
</dbReference>
<proteinExistence type="predicted"/>
<dbReference type="CDD" id="cd05560">
    <property type="entry name" value="Xcc1710_like"/>
    <property type="match status" value="1"/>
</dbReference>
<dbReference type="Pfam" id="PF04430">
    <property type="entry name" value="DUF498"/>
    <property type="match status" value="1"/>
</dbReference>
<dbReference type="Proteomes" id="UP001225906">
    <property type="component" value="Unassembled WGS sequence"/>
</dbReference>
<comment type="caution">
    <text evidence="1">The sequence shown here is derived from an EMBL/GenBank/DDBJ whole genome shotgun (WGS) entry which is preliminary data.</text>
</comment>
<dbReference type="RefSeq" id="WP_306390139.1">
    <property type="nucleotide sequence ID" value="NZ_JAVCAP010000022.1"/>
</dbReference>
<accession>A0ABT9JVD5</accession>
<dbReference type="PANTHER" id="PTHR21192:SF2">
    <property type="entry name" value="NADH DEHYDROGENASE [UBIQUINONE] 1 ALPHA SUBCOMPLEX ASSEMBLY FACTOR 3"/>
    <property type="match status" value="1"/>
</dbReference>
<evidence type="ECO:0000313" key="2">
    <source>
        <dbReference type="Proteomes" id="UP001225906"/>
    </source>
</evidence>
<gene>
    <name evidence="1" type="ORF">Q9291_11220</name>
</gene>
<keyword evidence="2" id="KW-1185">Reference proteome</keyword>
<dbReference type="InterPro" id="IPR036748">
    <property type="entry name" value="MTH938-like_sf"/>
</dbReference>
<sequence>MPVLPATQQADFFAKHRDHDSMKLHLHTSAQQHMITGMDADAIAVNHQPYTTSLIVSGDALVEDWFSGQWEQLEANALAAILDLKPEVVLLGTGDKHRFIHPRHIQSFLAANIAVECMTTAAACRTFNILTNEGRHAVAALLLEEHLSAA</sequence>
<protein>
    <submittedName>
        <fullName evidence="1">Mth938-like domain-containing protein</fullName>
    </submittedName>
</protein>
<name>A0ABT9JVD5_9PROT</name>
<dbReference type="EMBL" id="JAVCAP010000022">
    <property type="protein sequence ID" value="MDP8568419.1"/>
    <property type="molecule type" value="Genomic_DNA"/>
</dbReference>
<dbReference type="PANTHER" id="PTHR21192">
    <property type="entry name" value="NUCLEAR PROTEIN E3-3"/>
    <property type="match status" value="1"/>
</dbReference>
<organism evidence="1 2">
    <name type="scientific">Methylophilus aquaticus</name>
    <dbReference type="NCBI Taxonomy" id="1971610"/>
    <lineage>
        <taxon>Bacteria</taxon>
        <taxon>Pseudomonadati</taxon>
        <taxon>Pseudomonadota</taxon>
        <taxon>Betaproteobacteria</taxon>
        <taxon>Nitrosomonadales</taxon>
        <taxon>Methylophilaceae</taxon>
        <taxon>Methylophilus</taxon>
    </lineage>
</organism>
<reference evidence="2" key="1">
    <citation type="journal article" date="2019" name="Int. J. Syst. Evol. Microbiol.">
        <title>The Global Catalogue of Microorganisms (GCM) 10K type strain sequencing project: providing services to taxonomists for standard genome sequencing and annotation.</title>
        <authorList>
            <consortium name="The Broad Institute Genomics Platform"/>
            <consortium name="The Broad Institute Genome Sequencing Center for Infectious Disease"/>
            <person name="Wu L."/>
            <person name="Ma J."/>
        </authorList>
    </citation>
    <scope>NUCLEOTIDE SEQUENCE [LARGE SCALE GENOMIC DNA]</scope>
    <source>
        <strain evidence="2">VKM B-3159</strain>
    </source>
</reference>